<proteinExistence type="predicted"/>
<evidence type="ECO:0000313" key="7">
    <source>
        <dbReference type="EMBL" id="KAH3822249.1"/>
    </source>
</evidence>
<dbReference type="Pfam" id="PF00084">
    <property type="entry name" value="Sushi"/>
    <property type="match status" value="3"/>
</dbReference>
<evidence type="ECO:0000256" key="2">
    <source>
        <dbReference type="ARBA" id="ARBA00022737"/>
    </source>
</evidence>
<dbReference type="InterPro" id="IPR051277">
    <property type="entry name" value="SEZ6_CSMD_C4BPB_Regulators"/>
</dbReference>
<reference evidence="7" key="1">
    <citation type="journal article" date="2019" name="bioRxiv">
        <title>The Genome of the Zebra Mussel, Dreissena polymorpha: A Resource for Invasive Species Research.</title>
        <authorList>
            <person name="McCartney M.A."/>
            <person name="Auch B."/>
            <person name="Kono T."/>
            <person name="Mallez S."/>
            <person name="Zhang Y."/>
            <person name="Obille A."/>
            <person name="Becker A."/>
            <person name="Abrahante J.E."/>
            <person name="Garbe J."/>
            <person name="Badalamenti J.P."/>
            <person name="Herman A."/>
            <person name="Mangelson H."/>
            <person name="Liachko I."/>
            <person name="Sullivan S."/>
            <person name="Sone E.D."/>
            <person name="Koren S."/>
            <person name="Silverstein K.A.T."/>
            <person name="Beckman K.B."/>
            <person name="Gohl D.M."/>
        </authorList>
    </citation>
    <scope>NUCLEOTIDE SEQUENCE</scope>
    <source>
        <strain evidence="7">Duluth1</strain>
        <tissue evidence="7">Whole animal</tissue>
    </source>
</reference>
<gene>
    <name evidence="7" type="ORF">DPMN_124023</name>
</gene>
<keyword evidence="3 4" id="KW-1015">Disulfide bond</keyword>
<dbReference type="PANTHER" id="PTHR45656:SF4">
    <property type="entry name" value="PROTEIN CBR-CLEC-78"/>
    <property type="match status" value="1"/>
</dbReference>
<feature type="domain" description="Sushi" evidence="6">
    <location>
        <begin position="167"/>
        <end position="226"/>
    </location>
</feature>
<keyword evidence="5" id="KW-0812">Transmembrane</keyword>
<evidence type="ECO:0000313" key="8">
    <source>
        <dbReference type="Proteomes" id="UP000828390"/>
    </source>
</evidence>
<feature type="disulfide bond" evidence="4">
    <location>
        <begin position="137"/>
        <end position="164"/>
    </location>
</feature>
<dbReference type="PROSITE" id="PS50923">
    <property type="entry name" value="SUSHI"/>
    <property type="match status" value="3"/>
</dbReference>
<organism evidence="7 8">
    <name type="scientific">Dreissena polymorpha</name>
    <name type="common">Zebra mussel</name>
    <name type="synonym">Mytilus polymorpha</name>
    <dbReference type="NCBI Taxonomy" id="45954"/>
    <lineage>
        <taxon>Eukaryota</taxon>
        <taxon>Metazoa</taxon>
        <taxon>Spiralia</taxon>
        <taxon>Lophotrochozoa</taxon>
        <taxon>Mollusca</taxon>
        <taxon>Bivalvia</taxon>
        <taxon>Autobranchia</taxon>
        <taxon>Heteroconchia</taxon>
        <taxon>Euheterodonta</taxon>
        <taxon>Imparidentia</taxon>
        <taxon>Neoheterodontei</taxon>
        <taxon>Myida</taxon>
        <taxon>Dreissenoidea</taxon>
        <taxon>Dreissenidae</taxon>
        <taxon>Dreissena</taxon>
    </lineage>
</organism>
<dbReference type="Gene3D" id="2.10.70.10">
    <property type="entry name" value="Complement Module, domain 1"/>
    <property type="match status" value="3"/>
</dbReference>
<keyword evidence="1" id="KW-0732">Signal</keyword>
<dbReference type="CDD" id="cd00033">
    <property type="entry name" value="CCP"/>
    <property type="match status" value="3"/>
</dbReference>
<dbReference type="InterPro" id="IPR035976">
    <property type="entry name" value="Sushi/SCR/CCP_sf"/>
</dbReference>
<keyword evidence="2" id="KW-0677">Repeat</keyword>
<feature type="transmembrane region" description="Helical" evidence="5">
    <location>
        <begin position="240"/>
        <end position="262"/>
    </location>
</feature>
<dbReference type="Proteomes" id="UP000828390">
    <property type="component" value="Unassembled WGS sequence"/>
</dbReference>
<feature type="disulfide bond" evidence="4">
    <location>
        <begin position="197"/>
        <end position="224"/>
    </location>
</feature>
<keyword evidence="5" id="KW-0472">Membrane</keyword>
<evidence type="ECO:0000256" key="5">
    <source>
        <dbReference type="SAM" id="Phobius"/>
    </source>
</evidence>
<evidence type="ECO:0000256" key="3">
    <source>
        <dbReference type="ARBA" id="ARBA00023157"/>
    </source>
</evidence>
<keyword evidence="4" id="KW-0768">Sushi</keyword>
<evidence type="ECO:0000256" key="1">
    <source>
        <dbReference type="ARBA" id="ARBA00022729"/>
    </source>
</evidence>
<dbReference type="SMART" id="SM00032">
    <property type="entry name" value="CCP"/>
    <property type="match status" value="3"/>
</dbReference>
<dbReference type="EMBL" id="JAIWYP010000005">
    <property type="protein sequence ID" value="KAH3822249.1"/>
    <property type="molecule type" value="Genomic_DNA"/>
</dbReference>
<evidence type="ECO:0000256" key="4">
    <source>
        <dbReference type="PROSITE-ProRule" id="PRU00302"/>
    </source>
</evidence>
<reference evidence="7" key="2">
    <citation type="submission" date="2020-11" db="EMBL/GenBank/DDBJ databases">
        <authorList>
            <person name="McCartney M.A."/>
            <person name="Auch B."/>
            <person name="Kono T."/>
            <person name="Mallez S."/>
            <person name="Becker A."/>
            <person name="Gohl D.M."/>
            <person name="Silverstein K.A.T."/>
            <person name="Koren S."/>
            <person name="Bechman K.B."/>
            <person name="Herman A."/>
            <person name="Abrahante J.E."/>
            <person name="Garbe J."/>
        </authorList>
    </citation>
    <scope>NUCLEOTIDE SEQUENCE</scope>
    <source>
        <strain evidence="7">Duluth1</strain>
        <tissue evidence="7">Whole animal</tissue>
    </source>
</reference>
<feature type="domain" description="Sushi" evidence="6">
    <location>
        <begin position="51"/>
        <end position="108"/>
    </location>
</feature>
<name>A0A9D4GS05_DREPO</name>
<comment type="caution">
    <text evidence="7">The sequence shown here is derived from an EMBL/GenBank/DDBJ whole genome shotgun (WGS) entry which is preliminary data.</text>
</comment>
<feature type="disulfide bond" evidence="4">
    <location>
        <begin position="79"/>
        <end position="106"/>
    </location>
</feature>
<feature type="domain" description="Sushi" evidence="6">
    <location>
        <begin position="109"/>
        <end position="166"/>
    </location>
</feature>
<sequence length="263" mass="28775">MQYGVQTNRSKYHYMQVCSILDSGQATAGQEGIFCNNDELRKIFNATCSNMDCGQLTAPINGTVTMNSTKYEGIASFACDTGFYMSGSNTTSCNASGNWDTTTPSCFPIDCGDVQPPLNGYVSYTNSTFNETATFSCQIGFVMSGYNITTCDSSGKWNNRPPNCSMINCGDLHVPENGFMIMSRNTTILGTNATFSCAKGYILIGSASRSCLSNGAWSGFHPVCTEHNGKIVVQVKVKHFFMVFSFVKNMMISFNFIIIYVFI</sequence>
<dbReference type="AlphaFoldDB" id="A0A9D4GS05"/>
<dbReference type="InterPro" id="IPR000436">
    <property type="entry name" value="Sushi_SCR_CCP_dom"/>
</dbReference>
<comment type="caution">
    <text evidence="4">Lacks conserved residue(s) required for the propagation of feature annotation.</text>
</comment>
<evidence type="ECO:0000259" key="6">
    <source>
        <dbReference type="PROSITE" id="PS50923"/>
    </source>
</evidence>
<keyword evidence="8" id="KW-1185">Reference proteome</keyword>
<dbReference type="PANTHER" id="PTHR45656">
    <property type="entry name" value="PROTEIN CBR-CLEC-78"/>
    <property type="match status" value="1"/>
</dbReference>
<keyword evidence="5" id="KW-1133">Transmembrane helix</keyword>
<dbReference type="SUPFAM" id="SSF57535">
    <property type="entry name" value="Complement control module/SCR domain"/>
    <property type="match status" value="3"/>
</dbReference>
<accession>A0A9D4GS05</accession>
<protein>
    <recommendedName>
        <fullName evidence="6">Sushi domain-containing protein</fullName>
    </recommendedName>
</protein>